<organism evidence="8 9">
    <name type="scientific">Achlya hypogyna</name>
    <name type="common">Oomycete</name>
    <name type="synonym">Protoachlya hypogyna</name>
    <dbReference type="NCBI Taxonomy" id="1202772"/>
    <lineage>
        <taxon>Eukaryota</taxon>
        <taxon>Sar</taxon>
        <taxon>Stramenopiles</taxon>
        <taxon>Oomycota</taxon>
        <taxon>Saprolegniomycetes</taxon>
        <taxon>Saprolegniales</taxon>
        <taxon>Achlyaceae</taxon>
        <taxon>Achlya</taxon>
    </lineage>
</organism>
<feature type="transmembrane region" description="Helical" evidence="6">
    <location>
        <begin position="38"/>
        <end position="60"/>
    </location>
</feature>
<evidence type="ECO:0000256" key="6">
    <source>
        <dbReference type="SAM" id="Phobius"/>
    </source>
</evidence>
<evidence type="ECO:0000259" key="7">
    <source>
        <dbReference type="Pfam" id="PF09335"/>
    </source>
</evidence>
<dbReference type="EMBL" id="JNBR01000073">
    <property type="protein sequence ID" value="OQR99219.1"/>
    <property type="molecule type" value="Genomic_DNA"/>
</dbReference>
<proteinExistence type="inferred from homology"/>
<feature type="transmembrane region" description="Helical" evidence="6">
    <location>
        <begin position="252"/>
        <end position="269"/>
    </location>
</feature>
<keyword evidence="4 6" id="KW-0472">Membrane</keyword>
<dbReference type="Proteomes" id="UP000243579">
    <property type="component" value="Unassembled WGS sequence"/>
</dbReference>
<keyword evidence="3 6" id="KW-1133">Transmembrane helix</keyword>
<feature type="transmembrane region" description="Helical" evidence="6">
    <location>
        <begin position="215"/>
        <end position="240"/>
    </location>
</feature>
<dbReference type="PANTHER" id="PTHR43220">
    <property type="match status" value="1"/>
</dbReference>
<feature type="transmembrane region" description="Helical" evidence="6">
    <location>
        <begin position="99"/>
        <end position="121"/>
    </location>
</feature>
<name>A0A1V9ZMK5_ACHHY</name>
<feature type="domain" description="VTT" evidence="7">
    <location>
        <begin position="115"/>
        <end position="234"/>
    </location>
</feature>
<evidence type="ECO:0000256" key="2">
    <source>
        <dbReference type="ARBA" id="ARBA00022692"/>
    </source>
</evidence>
<evidence type="ECO:0000256" key="3">
    <source>
        <dbReference type="ARBA" id="ARBA00022989"/>
    </source>
</evidence>
<keyword evidence="2 6" id="KW-0812">Transmembrane</keyword>
<reference evidence="8 9" key="1">
    <citation type="journal article" date="2014" name="Genome Biol. Evol.">
        <title>The secreted proteins of Achlya hypogyna and Thraustotheca clavata identify the ancestral oomycete secretome and reveal gene acquisitions by horizontal gene transfer.</title>
        <authorList>
            <person name="Misner I."/>
            <person name="Blouin N."/>
            <person name="Leonard G."/>
            <person name="Richards T.A."/>
            <person name="Lane C.E."/>
        </authorList>
    </citation>
    <scope>NUCLEOTIDE SEQUENCE [LARGE SCALE GENOMIC DNA]</scope>
    <source>
        <strain evidence="8 9">ATCC 48635</strain>
    </source>
</reference>
<evidence type="ECO:0000256" key="5">
    <source>
        <dbReference type="ARBA" id="ARBA00025797"/>
    </source>
</evidence>
<feature type="transmembrane region" description="Helical" evidence="6">
    <location>
        <begin position="128"/>
        <end position="152"/>
    </location>
</feature>
<dbReference type="InterPro" id="IPR045014">
    <property type="entry name" value="TM41A/B"/>
</dbReference>
<evidence type="ECO:0000256" key="1">
    <source>
        <dbReference type="ARBA" id="ARBA00004141"/>
    </source>
</evidence>
<dbReference type="PANTHER" id="PTHR43220:SF18">
    <property type="entry name" value="TRANSMEMBRANE PROTEIN 41B"/>
    <property type="match status" value="1"/>
</dbReference>
<feature type="transmembrane region" description="Helical" evidence="6">
    <location>
        <begin position="183"/>
        <end position="203"/>
    </location>
</feature>
<comment type="caution">
    <text evidence="8">The sequence shown here is derived from an EMBL/GenBank/DDBJ whole genome shotgun (WGS) entry which is preliminary data.</text>
</comment>
<evidence type="ECO:0000313" key="9">
    <source>
        <dbReference type="Proteomes" id="UP000243579"/>
    </source>
</evidence>
<evidence type="ECO:0000313" key="8">
    <source>
        <dbReference type="EMBL" id="OQR99219.1"/>
    </source>
</evidence>
<dbReference type="GO" id="GO:0000045">
    <property type="term" value="P:autophagosome assembly"/>
    <property type="evidence" value="ECO:0007669"/>
    <property type="project" value="TreeGrafter"/>
</dbReference>
<sequence length="275" mass="30464">MAEVELRQRHVATPHVETASSTAPGNHGRKDDTIRRDVISLVIIFFVSICCVASAIYYLVVDDLAPAERAAIRFPTSLSVAQELGHALMTYSQHSPGRLLIAHGLTYLFLQTWAIPGTVFINLLGGALFGLLIGFPLCLIYNTVGSCFMYGLSKNFGGALVRRQFPTKLEQLHSMIDGHRGELTLYMIFLRVFPFTPNWFINMSSPHLSIPLRQFAPSVFVGLIPYNFLSCKAGLILSHLQSKSDIIDTETTIQLIVVAIAGFVLLPKLKKRFAN</sequence>
<comment type="similarity">
    <text evidence="5">Belongs to the TMEM41 family.</text>
</comment>
<evidence type="ECO:0000256" key="4">
    <source>
        <dbReference type="ARBA" id="ARBA00023136"/>
    </source>
</evidence>
<dbReference type="STRING" id="1202772.A0A1V9ZMK5"/>
<dbReference type="OrthoDB" id="3364966at2759"/>
<comment type="subcellular location">
    <subcellularLocation>
        <location evidence="1">Membrane</location>
        <topology evidence="1">Multi-pass membrane protein</topology>
    </subcellularLocation>
</comment>
<dbReference type="AlphaFoldDB" id="A0A1V9ZMK5"/>
<dbReference type="Pfam" id="PF09335">
    <property type="entry name" value="VTT_dom"/>
    <property type="match status" value="1"/>
</dbReference>
<protein>
    <submittedName>
        <fullName evidence="8">SNARE associated Golgi protein</fullName>
    </submittedName>
</protein>
<dbReference type="GO" id="GO:0016020">
    <property type="term" value="C:membrane"/>
    <property type="evidence" value="ECO:0007669"/>
    <property type="project" value="UniProtKB-SubCell"/>
</dbReference>
<gene>
    <name evidence="8" type="ORF">ACHHYP_07160</name>
</gene>
<dbReference type="InterPro" id="IPR032816">
    <property type="entry name" value="VTT_dom"/>
</dbReference>
<accession>A0A1V9ZMK5</accession>
<keyword evidence="9" id="KW-1185">Reference proteome</keyword>